<dbReference type="InterPro" id="IPR001878">
    <property type="entry name" value="Znf_CCHC"/>
</dbReference>
<dbReference type="InterPro" id="IPR033447">
    <property type="entry name" value="OSK"/>
</dbReference>
<keyword evidence="1" id="KW-0479">Metal-binding</keyword>
<dbReference type="SMART" id="SM00343">
    <property type="entry name" value="ZnF_C2HC"/>
    <property type="match status" value="2"/>
</dbReference>
<name>A0A8S4N5G1_OWEFU</name>
<evidence type="ECO:0000313" key="4">
    <source>
        <dbReference type="EMBL" id="CAH1776363.1"/>
    </source>
</evidence>
<dbReference type="PROSITE" id="PS50158">
    <property type="entry name" value="ZF_CCHC"/>
    <property type="match status" value="1"/>
</dbReference>
<protein>
    <recommendedName>
        <fullName evidence="3">CCHC-type domain-containing protein</fullName>
    </recommendedName>
</protein>
<evidence type="ECO:0000256" key="2">
    <source>
        <dbReference type="SAM" id="MobiDB-lite"/>
    </source>
</evidence>
<dbReference type="Gene3D" id="4.10.60.10">
    <property type="entry name" value="Zinc finger, CCHC-type"/>
    <property type="match status" value="1"/>
</dbReference>
<proteinExistence type="predicted"/>
<gene>
    <name evidence="4" type="ORF">OFUS_LOCUS3542</name>
</gene>
<accession>A0A8S4N5G1</accession>
<feature type="compositionally biased region" description="Low complexity" evidence="2">
    <location>
        <begin position="301"/>
        <end position="313"/>
    </location>
</feature>
<dbReference type="GO" id="GO:0008270">
    <property type="term" value="F:zinc ion binding"/>
    <property type="evidence" value="ECO:0007669"/>
    <property type="project" value="UniProtKB-KW"/>
</dbReference>
<dbReference type="AlphaFoldDB" id="A0A8S4N5G1"/>
<dbReference type="Gene3D" id="3.40.50.1110">
    <property type="entry name" value="SGNH hydrolase"/>
    <property type="match status" value="1"/>
</dbReference>
<keyword evidence="5" id="KW-1185">Reference proteome</keyword>
<dbReference type="GO" id="GO:0003676">
    <property type="term" value="F:nucleic acid binding"/>
    <property type="evidence" value="ECO:0007669"/>
    <property type="project" value="InterPro"/>
</dbReference>
<keyword evidence="1" id="KW-0863">Zinc-finger</keyword>
<feature type="domain" description="CCHC-type" evidence="3">
    <location>
        <begin position="339"/>
        <end position="353"/>
    </location>
</feature>
<dbReference type="Proteomes" id="UP000749559">
    <property type="component" value="Unassembled WGS sequence"/>
</dbReference>
<dbReference type="InterPro" id="IPR036875">
    <property type="entry name" value="Znf_CCHC_sf"/>
</dbReference>
<dbReference type="InterPro" id="IPR036514">
    <property type="entry name" value="SGNH_hydro_sf"/>
</dbReference>
<sequence>MAFHWMNASLEALASMITDMKSAIIDLNSNVKTIQMDLHAMTATNTDLVSQLAAKTAAYKELDDENIYLRKQLTAIKSKSNDNDTTTNNTLVIGSSIVRSIDPSKLINTDVDCISGGTIKDVHKKLTSLDKSYDRLVLQVGSNDTTKKDATAQSVINDYELLLKGAKHVCEDICVSSICPRTDKPLSQEMAETVNAQLDQLCQKDPNLTFSNNDVTFRLQNNSINTGFLDFKGLHLTKSGTNSLAQNMKLVPKPDHKSDITKMFNPRRNPNQSIPQRDATPSSKNENWQTVKSRNFRNQRPNPMTPTNNKPNVPSKPACFLCGETSHLASSCWHPNAVRCYSCNQLGHKSSRCNNGSSPAGDR</sequence>
<dbReference type="OrthoDB" id="6110336at2759"/>
<evidence type="ECO:0000256" key="1">
    <source>
        <dbReference type="PROSITE-ProRule" id="PRU00047"/>
    </source>
</evidence>
<comment type="caution">
    <text evidence="4">The sequence shown here is derived from an EMBL/GenBank/DDBJ whole genome shotgun (WGS) entry which is preliminary data.</text>
</comment>
<organism evidence="4 5">
    <name type="scientific">Owenia fusiformis</name>
    <name type="common">Polychaete worm</name>
    <dbReference type="NCBI Taxonomy" id="6347"/>
    <lineage>
        <taxon>Eukaryota</taxon>
        <taxon>Metazoa</taxon>
        <taxon>Spiralia</taxon>
        <taxon>Lophotrochozoa</taxon>
        <taxon>Annelida</taxon>
        <taxon>Polychaeta</taxon>
        <taxon>Sedentaria</taxon>
        <taxon>Canalipalpata</taxon>
        <taxon>Sabellida</taxon>
        <taxon>Oweniida</taxon>
        <taxon>Oweniidae</taxon>
        <taxon>Owenia</taxon>
    </lineage>
</organism>
<dbReference type="SUPFAM" id="SSF57756">
    <property type="entry name" value="Retrovirus zinc finger-like domains"/>
    <property type="match status" value="1"/>
</dbReference>
<dbReference type="EMBL" id="CAIIXF020000002">
    <property type="protein sequence ID" value="CAH1776363.1"/>
    <property type="molecule type" value="Genomic_DNA"/>
</dbReference>
<dbReference type="Pfam" id="PF17182">
    <property type="entry name" value="OSK"/>
    <property type="match status" value="1"/>
</dbReference>
<dbReference type="SUPFAM" id="SSF52266">
    <property type="entry name" value="SGNH hydrolase"/>
    <property type="match status" value="1"/>
</dbReference>
<keyword evidence="1" id="KW-0862">Zinc</keyword>
<dbReference type="Pfam" id="PF00098">
    <property type="entry name" value="zf-CCHC"/>
    <property type="match status" value="1"/>
</dbReference>
<feature type="compositionally biased region" description="Polar residues" evidence="2">
    <location>
        <begin position="268"/>
        <end position="300"/>
    </location>
</feature>
<reference evidence="4" key="1">
    <citation type="submission" date="2022-03" db="EMBL/GenBank/DDBJ databases">
        <authorList>
            <person name="Martin C."/>
        </authorList>
    </citation>
    <scope>NUCLEOTIDE SEQUENCE</scope>
</reference>
<feature type="region of interest" description="Disordered" evidence="2">
    <location>
        <begin position="252"/>
        <end position="314"/>
    </location>
</feature>
<evidence type="ECO:0000259" key="3">
    <source>
        <dbReference type="PROSITE" id="PS50158"/>
    </source>
</evidence>
<evidence type="ECO:0000313" key="5">
    <source>
        <dbReference type="Proteomes" id="UP000749559"/>
    </source>
</evidence>